<dbReference type="InterPro" id="IPR054058">
    <property type="entry name" value="HTH_67"/>
</dbReference>
<evidence type="ECO:0000313" key="2">
    <source>
        <dbReference type="Proteomes" id="UP001500449"/>
    </source>
</evidence>
<organism evidence="1 2">
    <name type="scientific">Pseudonocardia ailaonensis</name>
    <dbReference type="NCBI Taxonomy" id="367279"/>
    <lineage>
        <taxon>Bacteria</taxon>
        <taxon>Bacillati</taxon>
        <taxon>Actinomycetota</taxon>
        <taxon>Actinomycetes</taxon>
        <taxon>Pseudonocardiales</taxon>
        <taxon>Pseudonocardiaceae</taxon>
        <taxon>Pseudonocardia</taxon>
    </lineage>
</organism>
<dbReference type="Pfam" id="PF21863">
    <property type="entry name" value="HTH_67"/>
    <property type="match status" value="1"/>
</dbReference>
<keyword evidence="2" id="KW-1185">Reference proteome</keyword>
<dbReference type="NCBIfam" id="NF047719">
    <property type="entry name" value="SCO6745_fam_HTH"/>
    <property type="match status" value="1"/>
</dbReference>
<name>A0ABN2ND62_9PSEU</name>
<dbReference type="EMBL" id="BAAAQK010000018">
    <property type="protein sequence ID" value="GAA1863781.1"/>
    <property type="molecule type" value="Genomic_DNA"/>
</dbReference>
<dbReference type="Proteomes" id="UP001500449">
    <property type="component" value="Unassembled WGS sequence"/>
</dbReference>
<proteinExistence type="predicted"/>
<comment type="caution">
    <text evidence="1">The sequence shown here is derived from an EMBL/GenBank/DDBJ whole genome shotgun (WGS) entry which is preliminary data.</text>
</comment>
<accession>A0ABN2ND62</accession>
<evidence type="ECO:0000313" key="1">
    <source>
        <dbReference type="EMBL" id="GAA1863781.1"/>
    </source>
</evidence>
<reference evidence="1 2" key="1">
    <citation type="journal article" date="2019" name="Int. J. Syst. Evol. Microbiol.">
        <title>The Global Catalogue of Microorganisms (GCM) 10K type strain sequencing project: providing services to taxonomists for standard genome sequencing and annotation.</title>
        <authorList>
            <consortium name="The Broad Institute Genomics Platform"/>
            <consortium name="The Broad Institute Genome Sequencing Center for Infectious Disease"/>
            <person name="Wu L."/>
            <person name="Ma J."/>
        </authorList>
    </citation>
    <scope>NUCLEOTIDE SEQUENCE [LARGE SCALE GENOMIC DNA]</scope>
    <source>
        <strain evidence="1 2">JCM 16009</strain>
    </source>
</reference>
<sequence length="207" mass="21146">MPAVWDVTTPEAALEARLAGAVATLRQLTDADLTEAAELAWVAAAGAQTAGRVLAAANQALPRPSSALGALWQATTTLREHRGDGHIAALVAHGISPAASHLLKVGAGESEAEPLRLGRKFSDEAWAAETVLLRERGILDSSGGLTASGAALHEAVEAATDAAAAQPWEVLGEEGTTRLAELLGPLRAAVVASGMLPEINPIGLPLR</sequence>
<protein>
    <submittedName>
        <fullName evidence="1">Uncharacterized protein</fullName>
    </submittedName>
</protein>
<gene>
    <name evidence="1" type="ORF">GCM10009836_50160</name>
</gene>